<dbReference type="AlphaFoldDB" id="A0A166FAV6"/>
<dbReference type="STRING" id="55758.MBFIL_01380"/>
<name>A0A166FAV6_9EURY</name>
<proteinExistence type="predicted"/>
<evidence type="ECO:0000313" key="2">
    <source>
        <dbReference type="Proteomes" id="UP000077066"/>
    </source>
</evidence>
<dbReference type="EMBL" id="LWMT01000016">
    <property type="protein sequence ID" value="KZX17480.1"/>
    <property type="molecule type" value="Genomic_DNA"/>
</dbReference>
<gene>
    <name evidence="1" type="ORF">MBFIL_01380</name>
</gene>
<keyword evidence="2" id="KW-1185">Reference proteome</keyword>
<dbReference type="RefSeq" id="WP_066970488.1">
    <property type="nucleotide sequence ID" value="NZ_LWMT01000016.1"/>
</dbReference>
<reference evidence="1 2" key="1">
    <citation type="submission" date="2016-04" db="EMBL/GenBank/DDBJ databases">
        <title>Genome sequence of Methanobrevibacter filiformis DSM 11501.</title>
        <authorList>
            <person name="Poehlein A."/>
            <person name="Seedorf H."/>
            <person name="Daniel R."/>
        </authorList>
    </citation>
    <scope>NUCLEOTIDE SEQUENCE [LARGE SCALE GENOMIC DNA]</scope>
    <source>
        <strain evidence="1 2">DSM 11501</strain>
    </source>
</reference>
<dbReference type="OrthoDB" id="78316at2157"/>
<sequence length="209" mass="23490">MSDRGQYIINNLRSNQTIQRPDNPMHQLLDFGLGSYLDHIVEIIETINTKIISISNNIPDDDTTEWEEKITAGLLKLEGDQIGVYRDEDESNNDYRNRLLVSIEGNSSLRSIMNMIATLLNIPLDSFTVATTSEHTDYLEFDDTITNMLDNTTTDVLVSLITAKDPRPTITITLPEESNIQLVYDVISNKLFAGIILIVTDGTNTIPNE</sequence>
<dbReference type="Proteomes" id="UP000077066">
    <property type="component" value="Unassembled WGS sequence"/>
</dbReference>
<protein>
    <submittedName>
        <fullName evidence="1">Uncharacterized protein</fullName>
    </submittedName>
</protein>
<organism evidence="1 2">
    <name type="scientific">Methanobrevibacter filiformis</name>
    <dbReference type="NCBI Taxonomy" id="55758"/>
    <lineage>
        <taxon>Archaea</taxon>
        <taxon>Methanobacteriati</taxon>
        <taxon>Methanobacteriota</taxon>
        <taxon>Methanomada group</taxon>
        <taxon>Methanobacteria</taxon>
        <taxon>Methanobacteriales</taxon>
        <taxon>Methanobacteriaceae</taxon>
        <taxon>Methanobrevibacter</taxon>
    </lineage>
</organism>
<comment type="caution">
    <text evidence="1">The sequence shown here is derived from an EMBL/GenBank/DDBJ whole genome shotgun (WGS) entry which is preliminary data.</text>
</comment>
<accession>A0A166FAV6</accession>
<dbReference type="PATRIC" id="fig|55758.3.peg.156"/>
<evidence type="ECO:0000313" key="1">
    <source>
        <dbReference type="EMBL" id="KZX17480.1"/>
    </source>
</evidence>